<dbReference type="OrthoDB" id="6436100at2759"/>
<comment type="subcellular location">
    <subcellularLocation>
        <location evidence="1">Membrane</location>
        <topology evidence="1">Multi-pass membrane protein</topology>
    </subcellularLocation>
</comment>
<keyword evidence="14" id="KW-1185">Reference proteome</keyword>
<keyword evidence="5 12" id="KW-1133">Transmembrane helix</keyword>
<keyword evidence="4 11" id="KW-0812">Transmembrane</keyword>
<dbReference type="FunCoup" id="A0A1X7UE63">
    <property type="interactions" value="79"/>
</dbReference>
<evidence type="ECO:0000256" key="5">
    <source>
        <dbReference type="ARBA" id="ARBA00022989"/>
    </source>
</evidence>
<dbReference type="Gene3D" id="2.60.470.10">
    <property type="entry name" value="Acid-sensing ion channels like domains"/>
    <property type="match status" value="1"/>
</dbReference>
<feature type="transmembrane region" description="Helical" evidence="12">
    <location>
        <begin position="38"/>
        <end position="59"/>
    </location>
</feature>
<reference evidence="13" key="2">
    <citation type="submission" date="2017-05" db="UniProtKB">
        <authorList>
            <consortium name="EnsemblMetazoa"/>
        </authorList>
    </citation>
    <scope>IDENTIFICATION</scope>
</reference>
<evidence type="ECO:0000256" key="8">
    <source>
        <dbReference type="ARBA" id="ARBA00023136"/>
    </source>
</evidence>
<keyword evidence="3 11" id="KW-0894">Sodium channel</keyword>
<evidence type="ECO:0000256" key="12">
    <source>
        <dbReference type="SAM" id="Phobius"/>
    </source>
</evidence>
<protein>
    <submittedName>
        <fullName evidence="13">Uncharacterized protein</fullName>
    </submittedName>
</protein>
<dbReference type="InParanoid" id="A0A1X7UE63"/>
<dbReference type="Gene3D" id="1.10.287.770">
    <property type="entry name" value="YojJ-like"/>
    <property type="match status" value="1"/>
</dbReference>
<keyword evidence="8 12" id="KW-0472">Membrane</keyword>
<evidence type="ECO:0000256" key="11">
    <source>
        <dbReference type="RuleBase" id="RU000679"/>
    </source>
</evidence>
<evidence type="ECO:0000256" key="4">
    <source>
        <dbReference type="ARBA" id="ARBA00022692"/>
    </source>
</evidence>
<dbReference type="Proteomes" id="UP000007879">
    <property type="component" value="Unassembled WGS sequence"/>
</dbReference>
<evidence type="ECO:0000313" key="14">
    <source>
        <dbReference type="Proteomes" id="UP000007879"/>
    </source>
</evidence>
<evidence type="ECO:0000256" key="9">
    <source>
        <dbReference type="ARBA" id="ARBA00023201"/>
    </source>
</evidence>
<evidence type="ECO:0000256" key="6">
    <source>
        <dbReference type="ARBA" id="ARBA00023053"/>
    </source>
</evidence>
<dbReference type="PRINTS" id="PR01078">
    <property type="entry name" value="AMINACHANNEL"/>
</dbReference>
<dbReference type="eggNOG" id="KOG4294">
    <property type="taxonomic scope" value="Eukaryota"/>
</dbReference>
<evidence type="ECO:0000313" key="13">
    <source>
        <dbReference type="EnsemblMetazoa" id="Aqu2.1.25935_001"/>
    </source>
</evidence>
<reference evidence="14" key="1">
    <citation type="journal article" date="2010" name="Nature">
        <title>The Amphimedon queenslandica genome and the evolution of animal complexity.</title>
        <authorList>
            <person name="Srivastava M."/>
            <person name="Simakov O."/>
            <person name="Chapman J."/>
            <person name="Fahey B."/>
            <person name="Gauthier M.E."/>
            <person name="Mitros T."/>
            <person name="Richards G.S."/>
            <person name="Conaco C."/>
            <person name="Dacre M."/>
            <person name="Hellsten U."/>
            <person name="Larroux C."/>
            <person name="Putnam N.H."/>
            <person name="Stanke M."/>
            <person name="Adamska M."/>
            <person name="Darling A."/>
            <person name="Degnan S.M."/>
            <person name="Oakley T.H."/>
            <person name="Plachetzki D.C."/>
            <person name="Zhai Y."/>
            <person name="Adamski M."/>
            <person name="Calcino A."/>
            <person name="Cummins S.F."/>
            <person name="Goodstein D.M."/>
            <person name="Harris C."/>
            <person name="Jackson D.J."/>
            <person name="Leys S.P."/>
            <person name="Shu S."/>
            <person name="Woodcroft B.J."/>
            <person name="Vervoort M."/>
            <person name="Kosik K.S."/>
            <person name="Manning G."/>
            <person name="Degnan B.M."/>
            <person name="Rokhsar D.S."/>
        </authorList>
    </citation>
    <scope>NUCLEOTIDE SEQUENCE [LARGE SCALE GENOMIC DNA]</scope>
</reference>
<gene>
    <name evidence="13" type="primary">105313564</name>
</gene>
<dbReference type="PANTHER" id="PTHR11690">
    <property type="entry name" value="AMILORIDE-SENSITIVE SODIUM CHANNEL-RELATED"/>
    <property type="match status" value="1"/>
</dbReference>
<dbReference type="AlphaFoldDB" id="A0A1X7UE63"/>
<dbReference type="EnsemblMetazoa" id="XM_011407094.2">
    <property type="protein sequence ID" value="XP_011405396.1"/>
    <property type="gene ID" value="LOC105313564"/>
</dbReference>
<dbReference type="Pfam" id="PF00858">
    <property type="entry name" value="ASC"/>
    <property type="match status" value="1"/>
</dbReference>
<organism evidence="13">
    <name type="scientific">Amphimedon queenslandica</name>
    <name type="common">Sponge</name>
    <dbReference type="NCBI Taxonomy" id="400682"/>
    <lineage>
        <taxon>Eukaryota</taxon>
        <taxon>Metazoa</taxon>
        <taxon>Porifera</taxon>
        <taxon>Demospongiae</taxon>
        <taxon>Heteroscleromorpha</taxon>
        <taxon>Haplosclerida</taxon>
        <taxon>Niphatidae</taxon>
        <taxon>Amphimedon</taxon>
    </lineage>
</organism>
<sequence>MTKKEFKWSDQYFNDFVETTTINGVFHIFRGRSKTRRLLWGLLFLISFVSCTIVLGFSFKRYSEKPTVSAINVISEENGMPFPSVTVCNRNFYKYPNISNETDTLIHHLFHSSGFLQNINRTQECKIDEDTPDFKLQDLLIPKENNFIYYCALSYQAESEVMLCKDMFFPTLTPAGICYTFNGVRSKTRALNMTTTGKRYGLRLILNIEQETHLAFDGVAGVQVIVHESNDIPRPNLHGIGVPPGQNVDIGVKRAISSDETDQDACIENNEKDLPFLPGVVYSQYACRQNELYESLADKNLCNCIIDPFELDNATCFLHDLCCLQQQFTEHDRNSSCRPPCKYTYFDIINSYSSFPEGHALTEIKNSINTSDDYVKKNFLSVSVFLQALETRETTTRYSYGVVELLGELGGNLGLFLGISIISVMELLVLVVDELKKCVCPKKVKQKFKKFDEKLKCIPDCVEQEEKNEIQALTNF</sequence>
<keyword evidence="2 11" id="KW-0813">Transport</keyword>
<name>A0A1X7UE63_AMPQE</name>
<keyword evidence="6" id="KW-0915">Sodium</keyword>
<accession>A0A1X7UE63</accession>
<proteinExistence type="inferred from homology"/>
<evidence type="ECO:0000256" key="2">
    <source>
        <dbReference type="ARBA" id="ARBA00022448"/>
    </source>
</evidence>
<evidence type="ECO:0000256" key="7">
    <source>
        <dbReference type="ARBA" id="ARBA00023065"/>
    </source>
</evidence>
<dbReference type="InterPro" id="IPR001873">
    <property type="entry name" value="ENaC"/>
</dbReference>
<keyword evidence="9 11" id="KW-0739">Sodium transport</keyword>
<evidence type="ECO:0000256" key="10">
    <source>
        <dbReference type="ARBA" id="ARBA00023303"/>
    </source>
</evidence>
<evidence type="ECO:0000256" key="1">
    <source>
        <dbReference type="ARBA" id="ARBA00004141"/>
    </source>
</evidence>
<keyword evidence="10 11" id="KW-0407">Ion channel</keyword>
<evidence type="ECO:0000256" key="3">
    <source>
        <dbReference type="ARBA" id="ARBA00022461"/>
    </source>
</evidence>
<dbReference type="GO" id="GO:0015280">
    <property type="term" value="F:ligand-gated sodium channel activity"/>
    <property type="evidence" value="ECO:0007669"/>
    <property type="project" value="TreeGrafter"/>
</dbReference>
<dbReference type="KEGG" id="aqu:105313564"/>
<dbReference type="EnsemblMetazoa" id="Aqu2.1.25935_001">
    <property type="protein sequence ID" value="Aqu2.1.25935_001"/>
    <property type="gene ID" value="Aqu2.1.25935"/>
</dbReference>
<keyword evidence="7 11" id="KW-0406">Ion transport</keyword>
<comment type="similarity">
    <text evidence="11">Belongs to the amiloride-sensitive sodium channel (TC 1.A.6) family.</text>
</comment>
<dbReference type="GO" id="GO:0005886">
    <property type="term" value="C:plasma membrane"/>
    <property type="evidence" value="ECO:0007669"/>
    <property type="project" value="TreeGrafter"/>
</dbReference>